<dbReference type="EMBL" id="BEGY01000160">
    <property type="protein sequence ID" value="GAX85280.1"/>
    <property type="molecule type" value="Genomic_DNA"/>
</dbReference>
<gene>
    <name evidence="3" type="ORF">CEUSTIGMA_g12698.t1</name>
</gene>
<accession>A0A250XR45</accession>
<dbReference type="Pfam" id="PF14397">
    <property type="entry name" value="ATPgrasp_ST"/>
    <property type="match status" value="1"/>
</dbReference>
<dbReference type="InterPro" id="IPR039523">
    <property type="entry name" value="RimK-rel_E_lig_ATP-grasp"/>
</dbReference>
<sequence length="432" mass="48372">MVPIAGKTCLRMLRILATYYYSLIEFSFFKKKLEDSCLYRSDPYSSIWLYSLVHTIRLYNKKHYRSPTLGADIRANLRNLAIPASGIPMHLFFHNVFSASFFIIFIYPFAALVASAILSMYLKSPISTLFHEHLLQPSHWFARWRLNCFLVAWHAMLNEEDEGVMGQYSLEGKGEFLRAAEAAGDIPISPFRTDIGTLFAKHTHIEGGMGIHVLRNFTQGGDWILQDALTNDAALSRLLPPHTPLSTLRVVTGSRHWLVSSRSSHPRNIVNATATPLVDSVSVFTVVLRAGRAGASTDHNSICFPVDSTSGQLGLGRSNQHWYKLGTQNTFKVHDVFLKTWPGHPDGVGLIEGQEIPGIQSICDLCRRSHSKLLPEVPLVGWDVALTAELGPVILELNISCNFFLGEVDTAIYLKFMQDFVKAMQRHETGQA</sequence>
<protein>
    <recommendedName>
        <fullName evidence="2">Alpha-L-glutamate ligase-related protein ATP-grasp domain-containing protein</fullName>
    </recommendedName>
</protein>
<reference evidence="3 4" key="1">
    <citation type="submission" date="2017-08" db="EMBL/GenBank/DDBJ databases">
        <title>Acidophilic green algal genome provides insights into adaptation to an acidic environment.</title>
        <authorList>
            <person name="Hirooka S."/>
            <person name="Hirose Y."/>
            <person name="Kanesaki Y."/>
            <person name="Higuchi S."/>
            <person name="Fujiwara T."/>
            <person name="Onuma R."/>
            <person name="Era A."/>
            <person name="Ohbayashi R."/>
            <person name="Uzuka A."/>
            <person name="Nozaki H."/>
            <person name="Yoshikawa H."/>
            <person name="Miyagishima S.Y."/>
        </authorList>
    </citation>
    <scope>NUCLEOTIDE SEQUENCE [LARGE SCALE GENOMIC DNA]</scope>
    <source>
        <strain evidence="3 4">NIES-2499</strain>
    </source>
</reference>
<organism evidence="3 4">
    <name type="scientific">Chlamydomonas eustigma</name>
    <dbReference type="NCBI Taxonomy" id="1157962"/>
    <lineage>
        <taxon>Eukaryota</taxon>
        <taxon>Viridiplantae</taxon>
        <taxon>Chlorophyta</taxon>
        <taxon>core chlorophytes</taxon>
        <taxon>Chlorophyceae</taxon>
        <taxon>CS clade</taxon>
        <taxon>Chlamydomonadales</taxon>
        <taxon>Chlamydomonadaceae</taxon>
        <taxon>Chlamydomonas</taxon>
    </lineage>
</organism>
<keyword evidence="1" id="KW-0472">Membrane</keyword>
<evidence type="ECO:0000313" key="3">
    <source>
        <dbReference type="EMBL" id="GAX85280.1"/>
    </source>
</evidence>
<feature type="transmembrane region" description="Helical" evidence="1">
    <location>
        <begin position="12"/>
        <end position="29"/>
    </location>
</feature>
<feature type="domain" description="Alpha-L-glutamate ligase-related protein ATP-grasp" evidence="2">
    <location>
        <begin position="337"/>
        <end position="399"/>
    </location>
</feature>
<name>A0A250XR45_9CHLO</name>
<dbReference type="AlphaFoldDB" id="A0A250XR45"/>
<evidence type="ECO:0000313" key="4">
    <source>
        <dbReference type="Proteomes" id="UP000232323"/>
    </source>
</evidence>
<dbReference type="OrthoDB" id="35279at2759"/>
<evidence type="ECO:0000256" key="1">
    <source>
        <dbReference type="SAM" id="Phobius"/>
    </source>
</evidence>
<evidence type="ECO:0000259" key="2">
    <source>
        <dbReference type="Pfam" id="PF14397"/>
    </source>
</evidence>
<keyword evidence="1" id="KW-0812">Transmembrane</keyword>
<proteinExistence type="predicted"/>
<feature type="transmembrane region" description="Helical" evidence="1">
    <location>
        <begin position="99"/>
        <end position="122"/>
    </location>
</feature>
<keyword evidence="1" id="KW-1133">Transmembrane helix</keyword>
<keyword evidence="4" id="KW-1185">Reference proteome</keyword>
<comment type="caution">
    <text evidence="3">The sequence shown here is derived from an EMBL/GenBank/DDBJ whole genome shotgun (WGS) entry which is preliminary data.</text>
</comment>
<dbReference type="Proteomes" id="UP000232323">
    <property type="component" value="Unassembled WGS sequence"/>
</dbReference>